<gene>
    <name evidence="4" type="ORF">AYO20_01018</name>
</gene>
<feature type="region of interest" description="Disordered" evidence="2">
    <location>
        <begin position="300"/>
        <end position="336"/>
    </location>
</feature>
<dbReference type="EMBL" id="LVCJ01000004">
    <property type="protein sequence ID" value="OAL39621.1"/>
    <property type="molecule type" value="Genomic_DNA"/>
</dbReference>
<feature type="region of interest" description="Disordered" evidence="2">
    <location>
        <begin position="506"/>
        <end position="554"/>
    </location>
</feature>
<keyword evidence="5" id="KW-1185">Reference proteome</keyword>
<dbReference type="RefSeq" id="XP_022504633.1">
    <property type="nucleotide sequence ID" value="XM_022639325.1"/>
</dbReference>
<dbReference type="OrthoDB" id="5355510at2759"/>
<reference evidence="4 5" key="1">
    <citation type="submission" date="2016-03" db="EMBL/GenBank/DDBJ databases">
        <title>The draft genome sequence of Fonsecaea nubica causative agent of cutaneous subcutaneous infection in human host.</title>
        <authorList>
            <person name="Costa F."/>
            <person name="Sybren D.H."/>
            <person name="Raittz R.T."/>
            <person name="Weiss V.A."/>
            <person name="Leao A.C."/>
            <person name="Gomes R."/>
            <person name="De Souza E.M."/>
            <person name="Pedrosa F.O."/>
            <person name="Steffens M.B."/>
            <person name="Bombassaro A."/>
            <person name="Tadra-Sfeir M.Z."/>
            <person name="Moreno L.F."/>
            <person name="Najafzadeh M.J."/>
            <person name="Felipe M.S."/>
            <person name="Teixeira M."/>
            <person name="Sun J."/>
            <person name="Xi L."/>
            <person name="Castro M.A."/>
            <person name="Vicente V.A."/>
        </authorList>
    </citation>
    <scope>NUCLEOTIDE SEQUENCE [LARGE SCALE GENOMIC DNA]</scope>
    <source>
        <strain evidence="4 5">CBS 269.64</strain>
    </source>
</reference>
<keyword evidence="1" id="KW-0479">Metal-binding</keyword>
<evidence type="ECO:0000313" key="5">
    <source>
        <dbReference type="Proteomes" id="UP000185904"/>
    </source>
</evidence>
<keyword evidence="1" id="KW-0862">Zinc</keyword>
<feature type="region of interest" description="Disordered" evidence="2">
    <location>
        <begin position="111"/>
        <end position="168"/>
    </location>
</feature>
<feature type="compositionally biased region" description="Polar residues" evidence="2">
    <location>
        <begin position="125"/>
        <end position="136"/>
    </location>
</feature>
<name>A0A178DEI8_9EURO</name>
<evidence type="ECO:0000256" key="2">
    <source>
        <dbReference type="SAM" id="MobiDB-lite"/>
    </source>
</evidence>
<dbReference type="GO" id="GO:0008270">
    <property type="term" value="F:zinc ion binding"/>
    <property type="evidence" value="ECO:0007669"/>
    <property type="project" value="UniProtKB-KW"/>
</dbReference>
<protein>
    <recommendedName>
        <fullName evidence="3">C3H1-type domain-containing protein</fullName>
    </recommendedName>
</protein>
<evidence type="ECO:0000256" key="1">
    <source>
        <dbReference type="PROSITE-ProRule" id="PRU00723"/>
    </source>
</evidence>
<dbReference type="Proteomes" id="UP000185904">
    <property type="component" value="Unassembled WGS sequence"/>
</dbReference>
<dbReference type="GeneID" id="34584443"/>
<dbReference type="AlphaFoldDB" id="A0A178DEI8"/>
<feature type="compositionally biased region" description="Low complexity" evidence="2">
    <location>
        <begin position="506"/>
        <end position="516"/>
    </location>
</feature>
<dbReference type="PROSITE" id="PS50103">
    <property type="entry name" value="ZF_C3H1"/>
    <property type="match status" value="1"/>
</dbReference>
<feature type="compositionally biased region" description="Low complexity" evidence="2">
    <location>
        <begin position="146"/>
        <end position="168"/>
    </location>
</feature>
<feature type="domain" description="C3H1-type" evidence="3">
    <location>
        <begin position="195"/>
        <end position="224"/>
    </location>
</feature>
<dbReference type="InterPro" id="IPR000571">
    <property type="entry name" value="Znf_CCCH"/>
</dbReference>
<keyword evidence="1" id="KW-0863">Zinc-finger</keyword>
<organism evidence="4 5">
    <name type="scientific">Fonsecaea nubica</name>
    <dbReference type="NCBI Taxonomy" id="856822"/>
    <lineage>
        <taxon>Eukaryota</taxon>
        <taxon>Fungi</taxon>
        <taxon>Dikarya</taxon>
        <taxon>Ascomycota</taxon>
        <taxon>Pezizomycotina</taxon>
        <taxon>Eurotiomycetes</taxon>
        <taxon>Chaetothyriomycetidae</taxon>
        <taxon>Chaetothyriales</taxon>
        <taxon>Herpotrichiellaceae</taxon>
        <taxon>Fonsecaea</taxon>
    </lineage>
</organism>
<evidence type="ECO:0000259" key="3">
    <source>
        <dbReference type="PROSITE" id="PS50103"/>
    </source>
</evidence>
<feature type="zinc finger region" description="C3H1-type" evidence="1">
    <location>
        <begin position="195"/>
        <end position="224"/>
    </location>
</feature>
<comment type="caution">
    <text evidence="4">The sequence shown here is derived from an EMBL/GenBank/DDBJ whole genome shotgun (WGS) entry which is preliminary data.</text>
</comment>
<proteinExistence type="predicted"/>
<accession>A0A178DEI8</accession>
<evidence type="ECO:0000313" key="4">
    <source>
        <dbReference type="EMBL" id="OAL39621.1"/>
    </source>
</evidence>
<sequence length="604" mass="64015">MATRKPLRPEFFVTRQNGAMVPLIAMDELPIHVQIEGVPRSLSAFDTAGLTGVGVRDARHEYYVIESMNNTKPIPWHPIRPSETPISNTSKANSPVYAPLLRSTTLSTPTMSKAADVAGKEPITAPSNTASSSNVSTEEEIKSSQATTPPTSAATNVPPVTTTAPLTPLEWRSKAAPVLASNSTPANPESDMPPSGQKVYCSYWMRHGECNFAQQGCMYKHVMPLKLEVLEALGFRDLPDWYRKAYNVGSIRVNGGRNGLSYGILDGNKGVPAPPLAPPAPPVKRASLDAEATKRIIASHINGNTRARRQQYGDRRPRPSAGPTAADIAKARAEERERRDAHLAAAFAADLDSDLDDMMDEEMERIREKEQAGWEEEQKAAREAALDVGHKGKGGEAGSDKEVEKVVPAVVADAAIPAADVPTGAPAPTPATTVPDAAPAVAPVAAVTDAAVADDAVADAAPTTASVTTPATTTATTVPAPDVADTAMPAPAVPTVAVQAAIPAPAASTPTPASPAGGSSTVVEDGKRRGRGGGGKYTNRKNQQGKQRRLLNWRPSNDNGLDFYYFYFDDGYNDDSIDDINDSNGRIKSEKLTGMRMSMGISKE</sequence>